<dbReference type="SUPFAM" id="SSF48452">
    <property type="entry name" value="TPR-like"/>
    <property type="match status" value="1"/>
</dbReference>
<keyword evidence="4" id="KW-1185">Reference proteome</keyword>
<dbReference type="InterPro" id="IPR011990">
    <property type="entry name" value="TPR-like_helical_dom_sf"/>
</dbReference>
<protein>
    <recommendedName>
        <fullName evidence="3">N-terminal acetyltransferase B complex subunit MDM20 homolog</fullName>
    </recommendedName>
</protein>
<dbReference type="PANTHER" id="PTHR22767:SF3">
    <property type="entry name" value="N-ALPHA-ACETYLTRANSFERASE 25, NATB AUXILIARY SUBUNIT"/>
    <property type="match status" value="1"/>
</dbReference>
<organism evidence="4 5">
    <name type="scientific">Galendromus occidentalis</name>
    <name type="common">western predatory mite</name>
    <dbReference type="NCBI Taxonomy" id="34638"/>
    <lineage>
        <taxon>Eukaryota</taxon>
        <taxon>Metazoa</taxon>
        <taxon>Ecdysozoa</taxon>
        <taxon>Arthropoda</taxon>
        <taxon>Chelicerata</taxon>
        <taxon>Arachnida</taxon>
        <taxon>Acari</taxon>
        <taxon>Parasitiformes</taxon>
        <taxon>Mesostigmata</taxon>
        <taxon>Gamasina</taxon>
        <taxon>Phytoseioidea</taxon>
        <taxon>Phytoseiidae</taxon>
        <taxon>Typhlodrominae</taxon>
        <taxon>Galendromus</taxon>
    </lineage>
</organism>
<gene>
    <name evidence="5" type="primary">LOC100901501</name>
</gene>
<keyword evidence="2" id="KW-0802">TPR repeat</keyword>
<dbReference type="RefSeq" id="XP_003745960.1">
    <property type="nucleotide sequence ID" value="XM_003745912.2"/>
</dbReference>
<evidence type="ECO:0000256" key="2">
    <source>
        <dbReference type="ARBA" id="ARBA00022803"/>
    </source>
</evidence>
<sequence length="780" mass="90396">MAAKKDEQRAALEERRLKGAYDFFDSGEYKRALQECERIIKKYGSKMGDTVHALKALALSKLGRFPEAGSVLDALISNQPTEEATLSPMVMALHETGRQDEVAPLYEAACRKCPSEEVHNSLFKLYVRDGERTKAKNVSLQLYKLTDKRTYYYTAVMLQYLSAKDASDERQKSMCYILAEKMLDRLKPNVDAEIFLEYMIYRDAARFEQALERLNDLVKKQHFPPFEKFVLLTKMQAWQEAAREAESMFEKSECLDHVWLEKRFEVGELNGEQIQDVANKLLDFIDQVPDHDKRRETILNKISILKRLEQFDKVESLLVTFYERFDGKIWCTVDLLHQLRELPEEKRKSVFESLSKIAKKDSLSWQTLEFEFGPTKSEEEQLEIISDLCNKYDQGPELERQSDTNPFDGYLELAADMAAELFLTKDNDEILLKMITTLHAAQKKSPNGFKLKLRLLWCFCAINAGEEARSMISSLNIKYLQMESLGYFFTPFLERSSFAVARPHYRNFIGLHMHSQRDIADGIVNCYKYGSFFKIEEMEELWERLDNSYELANAKVIFNLDMCITKKLQVTKAQKEVKEAAVVVPSIPWDKIRENCDMNVLPKRYHSIFPSLEIKKPELRLRWLVLNFLAAQTESQPAARAELERELTPDPSLREDLSNAFEYFVYPLIVDEEKLADRLDERTAKMRDFELKSLRSLQRFINMMSQYVLALSCIAITVQSEAAKKAVLAELDKMEKLPFNLSHLFNNEDTPATKGLRESFDNMWSSCVSTLGLVGTFLKS</sequence>
<dbReference type="InterPro" id="IPR019183">
    <property type="entry name" value="NAA25_NatB_aux_su"/>
</dbReference>
<dbReference type="PANTHER" id="PTHR22767">
    <property type="entry name" value="N-TERMINAL ACETYLTRANSFERASE-RELATED"/>
    <property type="match status" value="1"/>
</dbReference>
<evidence type="ECO:0000256" key="1">
    <source>
        <dbReference type="ARBA" id="ARBA00006298"/>
    </source>
</evidence>
<dbReference type="Proteomes" id="UP000694867">
    <property type="component" value="Unplaced"/>
</dbReference>
<dbReference type="GO" id="GO:0031416">
    <property type="term" value="C:NatB complex"/>
    <property type="evidence" value="ECO:0007669"/>
    <property type="project" value="TreeGrafter"/>
</dbReference>
<name>A0AAJ6QWB8_9ACAR</name>
<dbReference type="AlphaFoldDB" id="A0AAJ6QWB8"/>
<evidence type="ECO:0000313" key="4">
    <source>
        <dbReference type="Proteomes" id="UP000694867"/>
    </source>
</evidence>
<accession>A0AAJ6QWB8</accession>
<dbReference type="Pfam" id="PF09797">
    <property type="entry name" value="NatB_MDM20"/>
    <property type="match status" value="1"/>
</dbReference>
<dbReference type="GeneID" id="100901501"/>
<proteinExistence type="inferred from homology"/>
<dbReference type="KEGG" id="goe:100901501"/>
<dbReference type="Gene3D" id="1.25.40.1040">
    <property type="match status" value="1"/>
</dbReference>
<dbReference type="CTD" id="42389"/>
<evidence type="ECO:0000313" key="5">
    <source>
        <dbReference type="RefSeq" id="XP_003745960.1"/>
    </source>
</evidence>
<evidence type="ECO:0000256" key="3">
    <source>
        <dbReference type="ARBA" id="ARBA00029872"/>
    </source>
</evidence>
<comment type="similarity">
    <text evidence="1">Belongs to the MDM20/NAA25 family.</text>
</comment>
<reference evidence="5" key="1">
    <citation type="submission" date="2025-08" db="UniProtKB">
        <authorList>
            <consortium name="RefSeq"/>
        </authorList>
    </citation>
    <scope>IDENTIFICATION</scope>
</reference>